<feature type="compositionally biased region" description="Low complexity" evidence="1">
    <location>
        <begin position="103"/>
        <end position="166"/>
    </location>
</feature>
<dbReference type="AlphaFoldDB" id="A0A813DE73"/>
<evidence type="ECO:0000313" key="3">
    <source>
        <dbReference type="Proteomes" id="UP000654075"/>
    </source>
</evidence>
<protein>
    <submittedName>
        <fullName evidence="2">Uncharacterized protein</fullName>
    </submittedName>
</protein>
<reference evidence="2" key="1">
    <citation type="submission" date="2021-02" db="EMBL/GenBank/DDBJ databases">
        <authorList>
            <person name="Dougan E. K."/>
            <person name="Rhodes N."/>
            <person name="Thang M."/>
            <person name="Chan C."/>
        </authorList>
    </citation>
    <scope>NUCLEOTIDE SEQUENCE</scope>
</reference>
<sequence length="175" mass="19394">MLPSTHTYSVQSHCRVARLGTGRSSANRTRTRTSPCSKLRSAYVSGPRKRRGGRMLSRAGGCEQANGQAAVAYSNPWQITRMPEIVGTSSGDDPSKKRRNKNYKNNNNDNNNNKNKNKNNIHSSSSRRNNSSNNNSNNNNDNSTNNNSDSNSNSNSNNDNNNDNNKQQQQHVVLL</sequence>
<gene>
    <name evidence="2" type="ORF">PGLA1383_LOCUS4778</name>
</gene>
<accession>A0A813DE73</accession>
<dbReference type="Proteomes" id="UP000654075">
    <property type="component" value="Unassembled WGS sequence"/>
</dbReference>
<feature type="region of interest" description="Disordered" evidence="1">
    <location>
        <begin position="84"/>
        <end position="175"/>
    </location>
</feature>
<feature type="region of interest" description="Disordered" evidence="1">
    <location>
        <begin position="44"/>
        <end position="66"/>
    </location>
</feature>
<evidence type="ECO:0000256" key="1">
    <source>
        <dbReference type="SAM" id="MobiDB-lite"/>
    </source>
</evidence>
<evidence type="ECO:0000313" key="2">
    <source>
        <dbReference type="EMBL" id="CAE8585877.1"/>
    </source>
</evidence>
<name>A0A813DE73_POLGL</name>
<proteinExistence type="predicted"/>
<comment type="caution">
    <text evidence="2">The sequence shown here is derived from an EMBL/GenBank/DDBJ whole genome shotgun (WGS) entry which is preliminary data.</text>
</comment>
<keyword evidence="3" id="KW-1185">Reference proteome</keyword>
<dbReference type="EMBL" id="CAJNNV010001816">
    <property type="protein sequence ID" value="CAE8585877.1"/>
    <property type="molecule type" value="Genomic_DNA"/>
</dbReference>
<organism evidence="2 3">
    <name type="scientific">Polarella glacialis</name>
    <name type="common">Dinoflagellate</name>
    <dbReference type="NCBI Taxonomy" id="89957"/>
    <lineage>
        <taxon>Eukaryota</taxon>
        <taxon>Sar</taxon>
        <taxon>Alveolata</taxon>
        <taxon>Dinophyceae</taxon>
        <taxon>Suessiales</taxon>
        <taxon>Suessiaceae</taxon>
        <taxon>Polarella</taxon>
    </lineage>
</organism>